<keyword evidence="2" id="KW-1185">Reference proteome</keyword>
<evidence type="ECO:0000313" key="1">
    <source>
        <dbReference type="EMBL" id="KAJ9065123.1"/>
    </source>
</evidence>
<organism evidence="1 2">
    <name type="scientific">Entomophthora muscae</name>
    <dbReference type="NCBI Taxonomy" id="34485"/>
    <lineage>
        <taxon>Eukaryota</taxon>
        <taxon>Fungi</taxon>
        <taxon>Fungi incertae sedis</taxon>
        <taxon>Zoopagomycota</taxon>
        <taxon>Entomophthoromycotina</taxon>
        <taxon>Entomophthoromycetes</taxon>
        <taxon>Entomophthorales</taxon>
        <taxon>Entomophthoraceae</taxon>
        <taxon>Entomophthora</taxon>
    </lineage>
</organism>
<protein>
    <submittedName>
        <fullName evidence="1">Uncharacterized protein</fullName>
    </submittedName>
</protein>
<sequence length="231" mass="25809">MRRIKKLLSSQFTEKTQTASSKTLSPTIDPDPTKELPDEGASLMDPDVSPEHYLPDKEKVNKDLLHQFLALNTVTTRHTIYTEALPSCEAVETVSIPYTKQLLYPSSKVTHESNSIKNLAQISRSLQVSTTLETLKTLKLELNSALEAFLLKFKGLDIHKVTKNSPLQIMEINIIVPTLKFLVHKLRVQAILDLEAPGNIVSTSLLKKLKLALALDLDYDEEFGTTSPDKT</sequence>
<dbReference type="EMBL" id="QTSX02004378">
    <property type="protein sequence ID" value="KAJ9065123.1"/>
    <property type="molecule type" value="Genomic_DNA"/>
</dbReference>
<gene>
    <name evidence="1" type="ORF">DSO57_1023006</name>
</gene>
<dbReference type="Proteomes" id="UP001165960">
    <property type="component" value="Unassembled WGS sequence"/>
</dbReference>
<accession>A0ACC2SRW8</accession>
<proteinExistence type="predicted"/>
<evidence type="ECO:0000313" key="2">
    <source>
        <dbReference type="Proteomes" id="UP001165960"/>
    </source>
</evidence>
<name>A0ACC2SRW8_9FUNG</name>
<comment type="caution">
    <text evidence="1">The sequence shown here is derived from an EMBL/GenBank/DDBJ whole genome shotgun (WGS) entry which is preliminary data.</text>
</comment>
<reference evidence="1" key="1">
    <citation type="submission" date="2022-04" db="EMBL/GenBank/DDBJ databases">
        <title>Genome of the entomopathogenic fungus Entomophthora muscae.</title>
        <authorList>
            <person name="Elya C."/>
            <person name="Lovett B.R."/>
            <person name="Lee E."/>
            <person name="Macias A.M."/>
            <person name="Hajek A.E."/>
            <person name="De Bivort B.L."/>
            <person name="Kasson M.T."/>
            <person name="De Fine Licht H.H."/>
            <person name="Stajich J.E."/>
        </authorList>
    </citation>
    <scope>NUCLEOTIDE SEQUENCE</scope>
    <source>
        <strain evidence="1">Berkeley</strain>
    </source>
</reference>